<keyword evidence="2" id="KW-1185">Reference proteome</keyword>
<dbReference type="STRING" id="656914.SAMN00017405_1265"/>
<dbReference type="PANTHER" id="PTHR42935">
    <property type="entry name" value="SLR0930 PROTEIN"/>
    <property type="match status" value="1"/>
</dbReference>
<dbReference type="OrthoDB" id="9812140at2"/>
<gene>
    <name evidence="1" type="ORF">SAMN00017405_1265</name>
</gene>
<dbReference type="SUPFAM" id="SSF52540">
    <property type="entry name" value="P-loop containing nucleoside triphosphate hydrolases"/>
    <property type="match status" value="1"/>
</dbReference>
<organism evidence="1 2">
    <name type="scientific">Desulfonispora thiosulfatigenes DSM 11270</name>
    <dbReference type="NCBI Taxonomy" id="656914"/>
    <lineage>
        <taxon>Bacteria</taxon>
        <taxon>Bacillati</taxon>
        <taxon>Bacillota</taxon>
        <taxon>Clostridia</taxon>
        <taxon>Eubacteriales</taxon>
        <taxon>Peptococcaceae</taxon>
        <taxon>Desulfonispora</taxon>
    </lineage>
</organism>
<dbReference type="InterPro" id="IPR008533">
    <property type="entry name" value="DUF815"/>
</dbReference>
<evidence type="ECO:0000313" key="1">
    <source>
        <dbReference type="EMBL" id="SMB87262.1"/>
    </source>
</evidence>
<dbReference type="PANTHER" id="PTHR42935:SF1">
    <property type="entry name" value="SLR0930 PROTEIN"/>
    <property type="match status" value="1"/>
</dbReference>
<dbReference type="EMBL" id="FWWT01000013">
    <property type="protein sequence ID" value="SMB87262.1"/>
    <property type="molecule type" value="Genomic_DNA"/>
</dbReference>
<protein>
    <submittedName>
        <fullName evidence="1">Uncharacterized protein</fullName>
    </submittedName>
</protein>
<accession>A0A1W1V1R2</accession>
<dbReference type="AlphaFoldDB" id="A0A1W1V1R2"/>
<evidence type="ECO:0000313" key="2">
    <source>
        <dbReference type="Proteomes" id="UP000192731"/>
    </source>
</evidence>
<name>A0A1W1V1R2_DESTI</name>
<dbReference type="InterPro" id="IPR027417">
    <property type="entry name" value="P-loop_NTPase"/>
</dbReference>
<dbReference type="Proteomes" id="UP000192731">
    <property type="component" value="Unassembled WGS sequence"/>
</dbReference>
<sequence length="428" mass="49573">MYILRDLNQLIIYRGILQDELVQKVQRIADLIAKGNKEELNDEYYELCALLLQKVDELSLSTDLWKEYIIHLILQDENIFSLNSERIGENISEDLLKLTEKDLHILKKLYNYDWDWVSNIIGDESKVINNYTHTFVDNNVNKMYISTVKQLKELFSTKISTMGLVKTLNMYYFSTGCGQLCRYVSFRFIPGKGLLGINDVDPITFEDLIGYEYQKNILIKNTDSFLTGKKANNVLLFGDKGTGKSSSVKALGNKYCSKGLRLIELSKDQLTYFPELIKSIRGRGLYFIIFMDDLSFEDFEVEYKHLKAIIEGSLELRPDNVLIYATSNRRHLIKENWSDRENAHGELHMSDTEQEKLSLADRFGISITYGSPNQEEFLQIVEELAKKNMVDLPGDELRNQALKWELWHHGRSGRTASQFITHLLGNKQ</sequence>
<reference evidence="1 2" key="1">
    <citation type="submission" date="2017-04" db="EMBL/GenBank/DDBJ databases">
        <authorList>
            <person name="Afonso C.L."/>
            <person name="Miller P.J."/>
            <person name="Scott M.A."/>
            <person name="Spackman E."/>
            <person name="Goraichik I."/>
            <person name="Dimitrov K.M."/>
            <person name="Suarez D.L."/>
            <person name="Swayne D.E."/>
        </authorList>
    </citation>
    <scope>NUCLEOTIDE SEQUENCE [LARGE SCALE GENOMIC DNA]</scope>
    <source>
        <strain evidence="1 2">DSM 11270</strain>
    </source>
</reference>
<dbReference type="Gene3D" id="3.40.50.300">
    <property type="entry name" value="P-loop containing nucleotide triphosphate hydrolases"/>
    <property type="match status" value="1"/>
</dbReference>
<proteinExistence type="predicted"/>
<dbReference type="RefSeq" id="WP_084052654.1">
    <property type="nucleotide sequence ID" value="NZ_FWWT01000013.1"/>
</dbReference>
<dbReference type="Pfam" id="PF05673">
    <property type="entry name" value="DUF815"/>
    <property type="match status" value="1"/>
</dbReference>